<dbReference type="EMBL" id="DXHU01000020">
    <property type="protein sequence ID" value="HIV99171.1"/>
    <property type="molecule type" value="Genomic_DNA"/>
</dbReference>
<dbReference type="InterPro" id="IPR017587">
    <property type="entry name" value="YqeC"/>
</dbReference>
<gene>
    <name evidence="1" type="primary">yqeC</name>
    <name evidence="1" type="ORF">IAB12_05300</name>
</gene>
<name>A0A9D1PSZ9_9SPIO</name>
<evidence type="ECO:0000313" key="2">
    <source>
        <dbReference type="Proteomes" id="UP000823936"/>
    </source>
</evidence>
<accession>A0A9D1PSZ9</accession>
<organism evidence="1 2">
    <name type="scientific">Candidatus Ornithospirochaeta avicola</name>
    <dbReference type="NCBI Taxonomy" id="2840896"/>
    <lineage>
        <taxon>Bacteria</taxon>
        <taxon>Pseudomonadati</taxon>
        <taxon>Spirochaetota</taxon>
        <taxon>Spirochaetia</taxon>
        <taxon>Spirochaetales</taxon>
        <taxon>Spirochaetaceae</taxon>
        <taxon>Spirochaetaceae incertae sedis</taxon>
        <taxon>Candidatus Ornithospirochaeta</taxon>
    </lineage>
</organism>
<reference evidence="1" key="2">
    <citation type="submission" date="2021-04" db="EMBL/GenBank/DDBJ databases">
        <authorList>
            <person name="Gilroy R."/>
        </authorList>
    </citation>
    <scope>NUCLEOTIDE SEQUENCE</scope>
    <source>
        <strain evidence="1">Gambia11-129</strain>
    </source>
</reference>
<dbReference type="Pfam" id="PF19842">
    <property type="entry name" value="YqeC"/>
    <property type="match status" value="1"/>
</dbReference>
<protein>
    <submittedName>
        <fullName evidence="1">Selenium-dependent hydroxylase accessory protein YqeC</fullName>
    </submittedName>
</protein>
<sequence>MRLFETLYSNHIEKKDKIRISITGGGGKTTLLENLGSYLRKKDLSVLVTTTVKLANPLFHDYLTDYVYTKEKDVLSHKAKKGESVFYAETTQMDIKKAVSPRPEVLSVLLERYDVIIAEADGSRGLPIKWHTERDPVILDKNDLLIAVMGLDAVFEKSCTVAFGEESEIIVDKRYLAKYFSDPEGLLKKKETSSDSVIIFNKAEKASDLAIAEVIAAQPPCRSYFASIKRDEVIREVL</sequence>
<evidence type="ECO:0000313" key="1">
    <source>
        <dbReference type="EMBL" id="HIV99171.1"/>
    </source>
</evidence>
<comment type="caution">
    <text evidence="1">The sequence shown here is derived from an EMBL/GenBank/DDBJ whole genome shotgun (WGS) entry which is preliminary data.</text>
</comment>
<dbReference type="NCBIfam" id="TIGR03172">
    <property type="entry name" value="selenium cofactor biosynthesis protein YqeC"/>
    <property type="match status" value="1"/>
</dbReference>
<dbReference type="Proteomes" id="UP000823936">
    <property type="component" value="Unassembled WGS sequence"/>
</dbReference>
<reference evidence="1" key="1">
    <citation type="journal article" date="2021" name="PeerJ">
        <title>Extensive microbial diversity within the chicken gut microbiome revealed by metagenomics and culture.</title>
        <authorList>
            <person name="Gilroy R."/>
            <person name="Ravi A."/>
            <person name="Getino M."/>
            <person name="Pursley I."/>
            <person name="Horton D.L."/>
            <person name="Alikhan N.F."/>
            <person name="Baker D."/>
            <person name="Gharbi K."/>
            <person name="Hall N."/>
            <person name="Watson M."/>
            <person name="Adriaenssens E.M."/>
            <person name="Foster-Nyarko E."/>
            <person name="Jarju S."/>
            <person name="Secka A."/>
            <person name="Antonio M."/>
            <person name="Oren A."/>
            <person name="Chaudhuri R.R."/>
            <person name="La Ragione R."/>
            <person name="Hildebrand F."/>
            <person name="Pallen M.J."/>
        </authorList>
    </citation>
    <scope>NUCLEOTIDE SEQUENCE</scope>
    <source>
        <strain evidence="1">Gambia11-129</strain>
    </source>
</reference>
<dbReference type="AlphaFoldDB" id="A0A9D1PSZ9"/>
<proteinExistence type="predicted"/>